<dbReference type="InterPro" id="IPR013325">
    <property type="entry name" value="RNA_pol_sigma_r2"/>
</dbReference>
<dbReference type="InterPro" id="IPR013249">
    <property type="entry name" value="RNA_pol_sigma70_r4_t2"/>
</dbReference>
<sequence length="188" mass="21679">MSLFSIHGTEKPSIRKAAGGDRRAQQWIYDRYSSLVLSVCRQYIKDMHYAEDVMVMAFVKVFKHLGDFEHKGSFEGWIRRIAVRESISFLRKKQFVVYDEDQLTAAEPSAVTWSDNLELDYIQQIIDRLPEGYKVVFVLHSVEGYSHPEIGELLGISPGTSKSQLFKARKMIQDFLGPHYLERSGTKI</sequence>
<dbReference type="AlphaFoldDB" id="A0A2S7T723"/>
<evidence type="ECO:0000313" key="7">
    <source>
        <dbReference type="EMBL" id="PQJ15710.1"/>
    </source>
</evidence>
<dbReference type="Pfam" id="PF08281">
    <property type="entry name" value="Sigma70_r4_2"/>
    <property type="match status" value="1"/>
</dbReference>
<keyword evidence="4" id="KW-0804">Transcription</keyword>
<dbReference type="GO" id="GO:0006352">
    <property type="term" value="P:DNA-templated transcription initiation"/>
    <property type="evidence" value="ECO:0007669"/>
    <property type="project" value="InterPro"/>
</dbReference>
<dbReference type="InterPro" id="IPR039425">
    <property type="entry name" value="RNA_pol_sigma-70-like"/>
</dbReference>
<keyword evidence="8" id="KW-1185">Reference proteome</keyword>
<protein>
    <submittedName>
        <fullName evidence="7">RNA polymerase subunit sigma-70</fullName>
    </submittedName>
</protein>
<comment type="caution">
    <text evidence="7">The sequence shown here is derived from an EMBL/GenBank/DDBJ whole genome shotgun (WGS) entry which is preliminary data.</text>
</comment>
<evidence type="ECO:0000256" key="2">
    <source>
        <dbReference type="ARBA" id="ARBA00023015"/>
    </source>
</evidence>
<dbReference type="OrthoDB" id="1056775at2"/>
<dbReference type="InterPro" id="IPR014284">
    <property type="entry name" value="RNA_pol_sigma-70_dom"/>
</dbReference>
<dbReference type="SUPFAM" id="SSF88946">
    <property type="entry name" value="Sigma2 domain of RNA polymerase sigma factors"/>
    <property type="match status" value="1"/>
</dbReference>
<dbReference type="NCBIfam" id="TIGR02937">
    <property type="entry name" value="sigma70-ECF"/>
    <property type="match status" value="1"/>
</dbReference>
<dbReference type="InterPro" id="IPR036388">
    <property type="entry name" value="WH-like_DNA-bd_sf"/>
</dbReference>
<keyword evidence="2" id="KW-0805">Transcription regulation</keyword>
<dbReference type="PANTHER" id="PTHR43133:SF46">
    <property type="entry name" value="RNA POLYMERASE SIGMA-70 FACTOR ECF SUBFAMILY"/>
    <property type="match status" value="1"/>
</dbReference>
<comment type="similarity">
    <text evidence="1">Belongs to the sigma-70 factor family. ECF subfamily.</text>
</comment>
<dbReference type="CDD" id="cd06171">
    <property type="entry name" value="Sigma70_r4"/>
    <property type="match status" value="1"/>
</dbReference>
<feature type="domain" description="RNA polymerase sigma-70 region 2" evidence="5">
    <location>
        <begin position="28"/>
        <end position="94"/>
    </location>
</feature>
<dbReference type="GO" id="GO:0003677">
    <property type="term" value="F:DNA binding"/>
    <property type="evidence" value="ECO:0007669"/>
    <property type="project" value="InterPro"/>
</dbReference>
<gene>
    <name evidence="7" type="ORF">BST99_08190</name>
</gene>
<dbReference type="InterPro" id="IPR013324">
    <property type="entry name" value="RNA_pol_sigma_r3/r4-like"/>
</dbReference>
<dbReference type="SUPFAM" id="SSF88659">
    <property type="entry name" value="Sigma3 and sigma4 domains of RNA polymerase sigma factors"/>
    <property type="match status" value="1"/>
</dbReference>
<dbReference type="Proteomes" id="UP000239366">
    <property type="component" value="Unassembled WGS sequence"/>
</dbReference>
<dbReference type="Gene3D" id="1.10.1740.10">
    <property type="match status" value="1"/>
</dbReference>
<feature type="domain" description="RNA polymerase sigma factor 70 region 4 type 2" evidence="6">
    <location>
        <begin position="120"/>
        <end position="171"/>
    </location>
</feature>
<evidence type="ECO:0000259" key="5">
    <source>
        <dbReference type="Pfam" id="PF04542"/>
    </source>
</evidence>
<dbReference type="PANTHER" id="PTHR43133">
    <property type="entry name" value="RNA POLYMERASE ECF-TYPE SIGMA FACTO"/>
    <property type="match status" value="1"/>
</dbReference>
<evidence type="ECO:0000259" key="6">
    <source>
        <dbReference type="Pfam" id="PF08281"/>
    </source>
</evidence>
<dbReference type="Pfam" id="PF04542">
    <property type="entry name" value="Sigma70_r2"/>
    <property type="match status" value="1"/>
</dbReference>
<evidence type="ECO:0000256" key="1">
    <source>
        <dbReference type="ARBA" id="ARBA00010641"/>
    </source>
</evidence>
<evidence type="ECO:0000313" key="8">
    <source>
        <dbReference type="Proteomes" id="UP000239366"/>
    </source>
</evidence>
<dbReference type="Gene3D" id="1.10.10.10">
    <property type="entry name" value="Winged helix-like DNA-binding domain superfamily/Winged helix DNA-binding domain"/>
    <property type="match status" value="1"/>
</dbReference>
<evidence type="ECO:0000256" key="4">
    <source>
        <dbReference type="ARBA" id="ARBA00023163"/>
    </source>
</evidence>
<name>A0A2S7T723_9FLAO</name>
<dbReference type="InterPro" id="IPR007627">
    <property type="entry name" value="RNA_pol_sigma70_r2"/>
</dbReference>
<dbReference type="EMBL" id="MQVX01000001">
    <property type="protein sequence ID" value="PQJ15710.1"/>
    <property type="molecule type" value="Genomic_DNA"/>
</dbReference>
<reference evidence="8" key="1">
    <citation type="submission" date="2016-11" db="EMBL/GenBank/DDBJ databases">
        <title>Trade-off between light-utilization and light-protection in marine flavobacteria.</title>
        <authorList>
            <person name="Kumagai Y."/>
            <person name="Yoshizawa S."/>
            <person name="Kogure K."/>
        </authorList>
    </citation>
    <scope>NUCLEOTIDE SEQUENCE [LARGE SCALE GENOMIC DNA]</scope>
    <source>
        <strain evidence="8">SG-18</strain>
    </source>
</reference>
<dbReference type="GO" id="GO:0016987">
    <property type="term" value="F:sigma factor activity"/>
    <property type="evidence" value="ECO:0007669"/>
    <property type="project" value="UniProtKB-KW"/>
</dbReference>
<dbReference type="RefSeq" id="WP_105001363.1">
    <property type="nucleotide sequence ID" value="NZ_MQVX01000001.1"/>
</dbReference>
<accession>A0A2S7T723</accession>
<evidence type="ECO:0000256" key="3">
    <source>
        <dbReference type="ARBA" id="ARBA00023082"/>
    </source>
</evidence>
<proteinExistence type="inferred from homology"/>
<organism evidence="7 8">
    <name type="scientific">Aureicoccus marinus</name>
    <dbReference type="NCBI Taxonomy" id="754435"/>
    <lineage>
        <taxon>Bacteria</taxon>
        <taxon>Pseudomonadati</taxon>
        <taxon>Bacteroidota</taxon>
        <taxon>Flavobacteriia</taxon>
        <taxon>Flavobacteriales</taxon>
        <taxon>Flavobacteriaceae</taxon>
        <taxon>Aureicoccus</taxon>
    </lineage>
</organism>
<keyword evidence="3" id="KW-0731">Sigma factor</keyword>